<dbReference type="PIRSF" id="PIRSF002845">
    <property type="entry name" value="Ttrprl_mtas_MazG"/>
    <property type="match status" value="1"/>
</dbReference>
<dbReference type="Pfam" id="PF03819">
    <property type="entry name" value="MazG"/>
    <property type="match status" value="2"/>
</dbReference>
<evidence type="ECO:0000313" key="4">
    <source>
        <dbReference type="Proteomes" id="UP000214975"/>
    </source>
</evidence>
<dbReference type="InterPro" id="IPR011551">
    <property type="entry name" value="NTP_PyrPHydrolase_MazG"/>
</dbReference>
<dbReference type="GO" id="GO:0008168">
    <property type="term" value="F:methyltransferase activity"/>
    <property type="evidence" value="ECO:0007669"/>
    <property type="project" value="InterPro"/>
</dbReference>
<dbReference type="Gene3D" id="3.40.1010.10">
    <property type="entry name" value="Cobalt-precorrin-4 Transmethylase, Domain 1"/>
    <property type="match status" value="1"/>
</dbReference>
<proteinExistence type="predicted"/>
<dbReference type="InterPro" id="IPR048015">
    <property type="entry name" value="NTP-PPase_MazG-like_N"/>
</dbReference>
<dbReference type="InterPro" id="IPR014777">
    <property type="entry name" value="4pyrrole_Mease_sub1"/>
</dbReference>
<dbReference type="CDD" id="cd11723">
    <property type="entry name" value="YabN_N_like"/>
    <property type="match status" value="1"/>
</dbReference>
<sequence length="496" mass="57471">MMGNLAIVGLGPGAFDQMTIGTIEKMKNADKLYLRTEKHPVVKYLKEMGLKFETFDKIYEKGSTFEEVYDNITREIIEIAEKYDNVVYAVPGNPFVAEKTVEYLLKFLNGSDDIKVEVVPAMSFVDVVINQLKVDPIYGFKIIDGLSLDSIKPDKRCNNLVTQVYNRRVASDVKLKLMDIYGDDFLVTVIKRAGIKGEERIETMPLYSIDRIDWIDYLTSIFLPPVKNTFQERYDIDDLLDIMARLRSENGCPWDREQDHNTLKRYLIEECYEAIDAIENDSDENLLEELGDVLLQVVFHSQIANERKAFNFHDVCDAECKKMVYRHPHVFGSEEIASSDDVLKRWDEIKKDEKGLKSHANELKSVPRSMPALIRGYKVQEKAAKVGFDWDNVDDAMAKVYEELNEFKEVYKGEDESDKIEELGDLIFAIVNVARFLKIDPEVAVHKTIEKFIDRFKYIEDSAEKMGHKMEDMTLSEMDFLWNEAKMHNFNKKVQK</sequence>
<dbReference type="SUPFAM" id="SSF53790">
    <property type="entry name" value="Tetrapyrrole methylase"/>
    <property type="match status" value="1"/>
</dbReference>
<gene>
    <name evidence="3" type="ORF">Thert_01680</name>
</gene>
<dbReference type="GO" id="GO:0046081">
    <property type="term" value="P:dUTP catabolic process"/>
    <property type="evidence" value="ECO:0007669"/>
    <property type="project" value="TreeGrafter"/>
</dbReference>
<dbReference type="NCBIfam" id="TIGR00444">
    <property type="entry name" value="mazG"/>
    <property type="match status" value="1"/>
</dbReference>
<dbReference type="InterPro" id="IPR048011">
    <property type="entry name" value="NTP-PPase_MazG-like_C"/>
</dbReference>
<feature type="domain" description="Tetrapyrrole methylase" evidence="1">
    <location>
        <begin position="5"/>
        <end position="209"/>
    </location>
</feature>
<organism evidence="3 4">
    <name type="scientific">Thermoanaerobacterium thermosaccharolyticum</name>
    <name type="common">Clostridium thermosaccharolyticum</name>
    <dbReference type="NCBI Taxonomy" id="1517"/>
    <lineage>
        <taxon>Bacteria</taxon>
        <taxon>Bacillati</taxon>
        <taxon>Bacillota</taxon>
        <taxon>Clostridia</taxon>
        <taxon>Thermoanaerobacterales</taxon>
        <taxon>Thermoanaerobacteraceae</taxon>
        <taxon>Thermoanaerobacterium</taxon>
    </lineage>
</organism>
<dbReference type="PANTHER" id="PTHR30522:SF0">
    <property type="entry name" value="NUCLEOSIDE TRIPHOSPHATE PYROPHOSPHOHYDROLASE"/>
    <property type="match status" value="1"/>
</dbReference>
<dbReference type="GO" id="GO:0006950">
    <property type="term" value="P:response to stress"/>
    <property type="evidence" value="ECO:0007669"/>
    <property type="project" value="UniProtKB-ARBA"/>
</dbReference>
<accession>A0A223HZF5</accession>
<dbReference type="FunFam" id="1.10.287.1080:FF:000001">
    <property type="entry name" value="Nucleoside triphosphate pyrophosphohydrolase"/>
    <property type="match status" value="1"/>
</dbReference>
<dbReference type="Gene3D" id="1.10.287.1080">
    <property type="entry name" value="MazG-like"/>
    <property type="match status" value="2"/>
</dbReference>
<dbReference type="NCBIfam" id="NF007113">
    <property type="entry name" value="PRK09562.1"/>
    <property type="match status" value="1"/>
</dbReference>
<dbReference type="CDD" id="cd11529">
    <property type="entry name" value="NTP-PPase_MazG_Cterm"/>
    <property type="match status" value="1"/>
</dbReference>
<dbReference type="GO" id="GO:0046052">
    <property type="term" value="P:UTP catabolic process"/>
    <property type="evidence" value="ECO:0007669"/>
    <property type="project" value="TreeGrafter"/>
</dbReference>
<dbReference type="GO" id="GO:0006203">
    <property type="term" value="P:dGTP catabolic process"/>
    <property type="evidence" value="ECO:0007669"/>
    <property type="project" value="TreeGrafter"/>
</dbReference>
<dbReference type="CDD" id="cd11528">
    <property type="entry name" value="NTP-PPase_MazG_Nterm"/>
    <property type="match status" value="1"/>
</dbReference>
<dbReference type="Pfam" id="PF00590">
    <property type="entry name" value="TP_methylase"/>
    <property type="match status" value="1"/>
</dbReference>
<feature type="domain" description="NTP pyrophosphohydrolase MazG-like" evidence="2">
    <location>
        <begin position="397"/>
        <end position="457"/>
    </location>
</feature>
<reference evidence="3 4" key="1">
    <citation type="submission" date="2016-08" db="EMBL/GenBank/DDBJ databases">
        <title>A novel genetic cassette of butanologenic Thermoanaerobacterium thermosaccharolyticum that directly convert cellulose to butanol.</title>
        <authorList>
            <person name="Li T."/>
            <person name="He J."/>
        </authorList>
    </citation>
    <scope>NUCLEOTIDE SEQUENCE [LARGE SCALE GENOMIC DNA]</scope>
    <source>
        <strain evidence="3 4">TG57</strain>
    </source>
</reference>
<dbReference type="Proteomes" id="UP000214975">
    <property type="component" value="Chromosome"/>
</dbReference>
<name>A0A223HZF5_THETR</name>
<dbReference type="GO" id="GO:0047429">
    <property type="term" value="F:nucleoside triphosphate diphosphatase activity"/>
    <property type="evidence" value="ECO:0007669"/>
    <property type="project" value="InterPro"/>
</dbReference>
<dbReference type="EMBL" id="CP016893">
    <property type="protein sequence ID" value="AST57685.1"/>
    <property type="molecule type" value="Genomic_DNA"/>
</dbReference>
<dbReference type="GO" id="GO:0046076">
    <property type="term" value="P:dTTP catabolic process"/>
    <property type="evidence" value="ECO:0007669"/>
    <property type="project" value="TreeGrafter"/>
</dbReference>
<dbReference type="InterPro" id="IPR024180">
    <property type="entry name" value="Tetrapyrrole_Mease/MazG_pred"/>
</dbReference>
<dbReference type="GO" id="GO:0046061">
    <property type="term" value="P:dATP catabolic process"/>
    <property type="evidence" value="ECO:0007669"/>
    <property type="project" value="TreeGrafter"/>
</dbReference>
<dbReference type="SUPFAM" id="SSF101386">
    <property type="entry name" value="all-alpha NTP pyrophosphatases"/>
    <property type="match status" value="2"/>
</dbReference>
<dbReference type="GO" id="GO:0046047">
    <property type="term" value="P:TTP catabolic process"/>
    <property type="evidence" value="ECO:0007669"/>
    <property type="project" value="TreeGrafter"/>
</dbReference>
<dbReference type="InterPro" id="IPR035996">
    <property type="entry name" value="4pyrrol_Methylase_sf"/>
</dbReference>
<dbReference type="InterPro" id="IPR004518">
    <property type="entry name" value="MazG-like_dom"/>
</dbReference>
<dbReference type="FunFam" id="1.10.287.1080:FF:000003">
    <property type="entry name" value="Nucleoside triphosphate pyrophosphohydrolase"/>
    <property type="match status" value="1"/>
</dbReference>
<evidence type="ECO:0000259" key="1">
    <source>
        <dbReference type="Pfam" id="PF00590"/>
    </source>
</evidence>
<dbReference type="PANTHER" id="PTHR30522">
    <property type="entry name" value="NUCLEOSIDE TRIPHOSPHATE PYROPHOSPHOHYDROLASE"/>
    <property type="match status" value="1"/>
</dbReference>
<protein>
    <submittedName>
        <fullName evidence="3">MazG family protein</fullName>
    </submittedName>
</protein>
<evidence type="ECO:0000259" key="2">
    <source>
        <dbReference type="Pfam" id="PF03819"/>
    </source>
</evidence>
<feature type="domain" description="NTP pyrophosphohydrolase MazG-like" evidence="2">
    <location>
        <begin position="258"/>
        <end position="331"/>
    </location>
</feature>
<dbReference type="InterPro" id="IPR000878">
    <property type="entry name" value="4pyrrol_Mease"/>
</dbReference>
<evidence type="ECO:0000313" key="3">
    <source>
        <dbReference type="EMBL" id="AST57685.1"/>
    </source>
</evidence>
<dbReference type="InterPro" id="IPR035013">
    <property type="entry name" value="YabN_N"/>
</dbReference>
<dbReference type="AlphaFoldDB" id="A0A223HZF5"/>